<dbReference type="PANTHER" id="PTHR10900">
    <property type="entry name" value="PERIOSTIN-RELATED"/>
    <property type="match status" value="1"/>
</dbReference>
<dbReference type="GO" id="GO:0005615">
    <property type="term" value="C:extracellular space"/>
    <property type="evidence" value="ECO:0007669"/>
    <property type="project" value="TreeGrafter"/>
</dbReference>
<dbReference type="InterPro" id="IPR000782">
    <property type="entry name" value="FAS1_domain"/>
</dbReference>
<feature type="domain" description="FAS1" evidence="3">
    <location>
        <begin position="302"/>
        <end position="451"/>
    </location>
</feature>
<keyword evidence="2" id="KW-0732">Signal</keyword>
<dbReference type="Gene3D" id="2.30.180.10">
    <property type="entry name" value="FAS1 domain"/>
    <property type="match status" value="3"/>
</dbReference>
<feature type="region of interest" description="Disordered" evidence="1">
    <location>
        <begin position="644"/>
        <end position="778"/>
    </location>
</feature>
<dbReference type="SUPFAM" id="SSF82153">
    <property type="entry name" value="FAS1 domain"/>
    <property type="match status" value="3"/>
</dbReference>
<evidence type="ECO:0000313" key="4">
    <source>
        <dbReference type="EMBL" id="CAF3170799.1"/>
    </source>
</evidence>
<sequence length="1206" mass="137826">MSSMQFFTLFIIIIINCSAGPLDDIANMPDLTLFHQQLIRQQDIQMLLQNIYPQQQLGGMNDFTIFAPNNEAMSHLSGKIEDPNLLWKYHIVPGRYDDQTLYNMAQTKLNEANPRQMIDLRAQNNLPTIALPFQVFYGLGFYGGIGAHVNDSYDNAGYGQGGISWLTHTSLNRTNFLDNDLALKPNFGNNYNQKQNYFSPQSSFVPNNQNLFPPNLTNFYGNPMNPPNTNGQYIQNPTMPNMNYNSYFKQANFAPMGPGANIGLLRPTINNAFILSTRPMSRGIIHVIDHILWPPERRDQTQYKTAYDALEDRQFSRLRQLADRSDFFRSELRSMHHQTWFLPNDQAFASMGSSLSFLFDQFYTNNTNDINEFIRTHVSPLVLFPSSMDSTKKITTLTENKWITFRKIVQPDHSFQVDVICGRYVARILISRSEEIRLYGNGVVYPISTILTSQTRSAADELSQSYQYFMNLVQQSGDPELMSILQGTTNMNMFNPQGSLNITILIPQQISIQQLGNSQELSMHLRRHILRLAVYTDESMVAPATSNSFDQQNAYQTWQQQQPLMPQQQQPLMPQQQQPLMPQQQQPFMHQQQQPIMPQQQQPFMHQQQQPIMPQQQQPFMPQQQQPFMPVGFNQQQFQMPLFQRTGSRSDKKESRRRRQMNIPSGTNFQSQQFPQQQRLPNQQMQPIQQQQMIPVQQQMMPVQQQQQQQQTFHNQQQQQIFPNQQQQQIFPNQQQQQTFPNQQQQILPIQQQQQPMLPTQKQQFNPPNYYPTPSYPSSTIFQHGQVYPTMDPQFSVQAQISTGANGNIVSLVGRTTNSLPFTATILNSESNIRVKNGVMHVVHGIVSGMMVPLEGILTSIQGTSGFAQLLQQTRVIEQLKQSGLPYTLFIPTNAALQSIGSTTNVNQLRQFVLRHICADILLDPMSNVLRRSGGFYNRNQNIKIKPQRTRRRRQDWTASQRNQTNTMMMMMNRQGLQQSSGLGGSGYYQPQQQTYGNYPAAAPSFGSNNNPMYNPGYAMNGYASQKPEVFPGYYRTYSANKNFNYNHLAMVNQPISNPPWNTTKKILLSPQVNSLQRNGPQNSYVNPNVYAGGPTYASGPQSCIAMTGDRITVQSLAGTLAEVNPPSMSYQNYIVTCCGDLSVNAMVQSFNIYPPNFAVYLIGQTLLSQGKTINTMHSRATKLASSHMIFIFFIISLILKRTHQF</sequence>
<dbReference type="GO" id="GO:0050839">
    <property type="term" value="F:cell adhesion molecule binding"/>
    <property type="evidence" value="ECO:0007669"/>
    <property type="project" value="TreeGrafter"/>
</dbReference>
<feature type="signal peptide" evidence="2">
    <location>
        <begin position="1"/>
        <end position="19"/>
    </location>
</feature>
<dbReference type="Proteomes" id="UP000663851">
    <property type="component" value="Unassembled WGS sequence"/>
</dbReference>
<reference evidence="5" key="1">
    <citation type="submission" date="2021-02" db="EMBL/GenBank/DDBJ databases">
        <authorList>
            <person name="Nowell W R."/>
        </authorList>
    </citation>
    <scope>NUCLEOTIDE SEQUENCE</scope>
</reference>
<feature type="domain" description="FAS1" evidence="3">
    <location>
        <begin position="18"/>
        <end position="153"/>
    </location>
</feature>
<dbReference type="Pfam" id="PF02469">
    <property type="entry name" value="Fasciclin"/>
    <property type="match status" value="3"/>
</dbReference>
<feature type="domain" description="FAS1" evidence="3">
    <location>
        <begin position="851"/>
        <end position="917"/>
    </location>
</feature>
<dbReference type="EMBL" id="CAJOBO010000146">
    <property type="protein sequence ID" value="CAF4142616.1"/>
    <property type="molecule type" value="Genomic_DNA"/>
</dbReference>
<evidence type="ECO:0000259" key="3">
    <source>
        <dbReference type="PROSITE" id="PS50213"/>
    </source>
</evidence>
<dbReference type="PANTHER" id="PTHR10900:SF77">
    <property type="entry name" value="FI19380P1"/>
    <property type="match status" value="1"/>
</dbReference>
<evidence type="ECO:0000256" key="2">
    <source>
        <dbReference type="SAM" id="SignalP"/>
    </source>
</evidence>
<dbReference type="Proteomes" id="UP000663833">
    <property type="component" value="Unassembled WGS sequence"/>
</dbReference>
<gene>
    <name evidence="5" type="ORF">HFQ381_LOCUS3854</name>
    <name evidence="4" type="ORF">LUA448_LOCUS403</name>
</gene>
<dbReference type="GO" id="GO:0030198">
    <property type="term" value="P:extracellular matrix organization"/>
    <property type="evidence" value="ECO:0007669"/>
    <property type="project" value="TreeGrafter"/>
</dbReference>
<proteinExistence type="predicted"/>
<dbReference type="InterPro" id="IPR050904">
    <property type="entry name" value="Adhesion/Biosynth-related"/>
</dbReference>
<protein>
    <recommendedName>
        <fullName evidence="3">FAS1 domain-containing protein</fullName>
    </recommendedName>
</protein>
<dbReference type="AlphaFoldDB" id="A0A819XZD2"/>
<comment type="caution">
    <text evidence="5">The sequence shown here is derived from an EMBL/GenBank/DDBJ whole genome shotgun (WGS) entry which is preliminary data.</text>
</comment>
<dbReference type="PROSITE" id="PS50213">
    <property type="entry name" value="FAS1"/>
    <property type="match status" value="3"/>
</dbReference>
<dbReference type="GO" id="GO:0007155">
    <property type="term" value="P:cell adhesion"/>
    <property type="evidence" value="ECO:0007669"/>
    <property type="project" value="TreeGrafter"/>
</dbReference>
<name>A0A819XZD2_9BILA</name>
<evidence type="ECO:0000313" key="6">
    <source>
        <dbReference type="Proteomes" id="UP000663851"/>
    </source>
</evidence>
<organism evidence="5 6">
    <name type="scientific">Rotaria socialis</name>
    <dbReference type="NCBI Taxonomy" id="392032"/>
    <lineage>
        <taxon>Eukaryota</taxon>
        <taxon>Metazoa</taxon>
        <taxon>Spiralia</taxon>
        <taxon>Gnathifera</taxon>
        <taxon>Rotifera</taxon>
        <taxon>Eurotatoria</taxon>
        <taxon>Bdelloidea</taxon>
        <taxon>Philodinida</taxon>
        <taxon>Philodinidae</taxon>
        <taxon>Rotaria</taxon>
    </lineage>
</organism>
<feature type="chain" id="PRO_5044132592" description="FAS1 domain-containing protein" evidence="2">
    <location>
        <begin position="20"/>
        <end position="1206"/>
    </location>
</feature>
<dbReference type="InterPro" id="IPR036378">
    <property type="entry name" value="FAS1_dom_sf"/>
</dbReference>
<feature type="compositionally biased region" description="Low complexity" evidence="1">
    <location>
        <begin position="668"/>
        <end position="768"/>
    </location>
</feature>
<evidence type="ECO:0000256" key="1">
    <source>
        <dbReference type="SAM" id="MobiDB-lite"/>
    </source>
</evidence>
<dbReference type="GO" id="GO:0031012">
    <property type="term" value="C:extracellular matrix"/>
    <property type="evidence" value="ECO:0007669"/>
    <property type="project" value="TreeGrafter"/>
</dbReference>
<accession>A0A819XZD2</accession>
<evidence type="ECO:0000313" key="5">
    <source>
        <dbReference type="EMBL" id="CAF4142616.1"/>
    </source>
</evidence>
<dbReference type="EMBL" id="CAJNYD010000012">
    <property type="protein sequence ID" value="CAF3170799.1"/>
    <property type="molecule type" value="Genomic_DNA"/>
</dbReference>